<reference evidence="2 3" key="1">
    <citation type="submission" date="2017-05" db="EMBL/GenBank/DDBJ databases">
        <title>Genome Sequence of Loktanella vestfoldensis Strain SMR4r Isolated from a Culture of the Diatom Skeletonema marinoi.</title>
        <authorList>
            <person name="Topel M."/>
            <person name="Pinder M.I.M."/>
            <person name="Johansson O.N."/>
            <person name="Kourtchenko O."/>
            <person name="Godhe A."/>
            <person name="Clarke A.K."/>
        </authorList>
    </citation>
    <scope>NUCLEOTIDE SEQUENCE [LARGE SCALE GENOMIC DNA]</scope>
    <source>
        <strain evidence="2 3">SMR4r</strain>
    </source>
</reference>
<dbReference type="Proteomes" id="UP000195273">
    <property type="component" value="Chromosome"/>
</dbReference>
<dbReference type="OrthoDB" id="5600162at2"/>
<dbReference type="SUPFAM" id="SSF46785">
    <property type="entry name" value="Winged helix' DNA-binding domain"/>
    <property type="match status" value="1"/>
</dbReference>
<evidence type="ECO:0000313" key="2">
    <source>
        <dbReference type="EMBL" id="ARU00070.1"/>
    </source>
</evidence>
<name>A0A1Y0E9I0_9RHOB</name>
<dbReference type="AlphaFoldDB" id="A0A1Y0E9I0"/>
<evidence type="ECO:0000259" key="1">
    <source>
        <dbReference type="Pfam" id="PF08279"/>
    </source>
</evidence>
<organism evidence="2 3">
    <name type="scientific">Yoonia vestfoldensis</name>
    <dbReference type="NCBI Taxonomy" id="245188"/>
    <lineage>
        <taxon>Bacteria</taxon>
        <taxon>Pseudomonadati</taxon>
        <taxon>Pseudomonadota</taxon>
        <taxon>Alphaproteobacteria</taxon>
        <taxon>Rhodobacterales</taxon>
        <taxon>Paracoccaceae</taxon>
        <taxon>Yoonia</taxon>
    </lineage>
</organism>
<dbReference type="InterPro" id="IPR036388">
    <property type="entry name" value="WH-like_DNA-bd_sf"/>
</dbReference>
<sequence length="187" mass="21263">MLSTDPKTMNLVALGVAKLTYGSLQTIARYLGNDLDLGLIGFAVVLRTRPDWFAYIERHNLSDNVIRQINEHKGYTTSVYEISQFTGINRATVRRKLKKLEEIGIIEQLDVQRWHLKDFAPGDKSGPALMLREMLENYVTVTHALEQLLPDEIDHAKQTARQKGFAFQPLALNEDEIKEKIKRGSVA</sequence>
<gene>
    <name evidence="2" type="ORF">LOKVESSMR4R_00735</name>
</gene>
<dbReference type="InterPro" id="IPR036390">
    <property type="entry name" value="WH_DNA-bd_sf"/>
</dbReference>
<dbReference type="KEGG" id="lvs:LOKVESSMR4R_00735"/>
<evidence type="ECO:0000313" key="3">
    <source>
        <dbReference type="Proteomes" id="UP000195273"/>
    </source>
</evidence>
<dbReference type="EMBL" id="CP021431">
    <property type="protein sequence ID" value="ARU00070.1"/>
    <property type="molecule type" value="Genomic_DNA"/>
</dbReference>
<feature type="domain" description="Helix-turn-helix type 11" evidence="1">
    <location>
        <begin position="65"/>
        <end position="105"/>
    </location>
</feature>
<accession>A0A1Y0E9I0</accession>
<dbReference type="Gene3D" id="1.10.10.10">
    <property type="entry name" value="Winged helix-like DNA-binding domain superfamily/Winged helix DNA-binding domain"/>
    <property type="match status" value="1"/>
</dbReference>
<protein>
    <submittedName>
        <fullName evidence="2">HTH domain protein</fullName>
    </submittedName>
</protein>
<dbReference type="Pfam" id="PF08279">
    <property type="entry name" value="HTH_11"/>
    <property type="match status" value="1"/>
</dbReference>
<keyword evidence="3" id="KW-1185">Reference proteome</keyword>
<dbReference type="RefSeq" id="WP_087206348.1">
    <property type="nucleotide sequence ID" value="NZ_CP021431.1"/>
</dbReference>
<dbReference type="InterPro" id="IPR013196">
    <property type="entry name" value="HTH_11"/>
</dbReference>
<proteinExistence type="predicted"/>